<reference evidence="3 4" key="1">
    <citation type="submission" date="2019-02" db="EMBL/GenBank/DDBJ databases">
        <title>Deep-cultivation of Planctomycetes and their phenomic and genomic characterization uncovers novel biology.</title>
        <authorList>
            <person name="Wiegand S."/>
            <person name="Jogler M."/>
            <person name="Boedeker C."/>
            <person name="Pinto D."/>
            <person name="Vollmers J."/>
            <person name="Rivas-Marin E."/>
            <person name="Kohn T."/>
            <person name="Peeters S.H."/>
            <person name="Heuer A."/>
            <person name="Rast P."/>
            <person name="Oberbeckmann S."/>
            <person name="Bunk B."/>
            <person name="Jeske O."/>
            <person name="Meyerdierks A."/>
            <person name="Storesund J.E."/>
            <person name="Kallscheuer N."/>
            <person name="Luecker S."/>
            <person name="Lage O.M."/>
            <person name="Pohl T."/>
            <person name="Merkel B.J."/>
            <person name="Hornburger P."/>
            <person name="Mueller R.-W."/>
            <person name="Bruemmer F."/>
            <person name="Labrenz M."/>
            <person name="Spormann A.M."/>
            <person name="Op den Camp H."/>
            <person name="Overmann J."/>
            <person name="Amann R."/>
            <person name="Jetten M.S.M."/>
            <person name="Mascher T."/>
            <person name="Medema M.H."/>
            <person name="Devos D.P."/>
            <person name="Kaster A.-K."/>
            <person name="Ovreas L."/>
            <person name="Rohde M."/>
            <person name="Galperin M.Y."/>
            <person name="Jogler C."/>
        </authorList>
    </citation>
    <scope>NUCLEOTIDE SEQUENCE [LARGE SCALE GENOMIC DNA]</scope>
    <source>
        <strain evidence="3 4">Pan153</strain>
    </source>
</reference>
<evidence type="ECO:0000256" key="2">
    <source>
        <dbReference type="SAM" id="Phobius"/>
    </source>
</evidence>
<dbReference type="RefSeq" id="WP_145454318.1">
    <property type="nucleotide sequence ID" value="NZ_CP036317.1"/>
</dbReference>
<feature type="region of interest" description="Disordered" evidence="1">
    <location>
        <begin position="480"/>
        <end position="597"/>
    </location>
</feature>
<evidence type="ECO:0000313" key="3">
    <source>
        <dbReference type="EMBL" id="QDV16403.1"/>
    </source>
</evidence>
<evidence type="ECO:0000256" key="1">
    <source>
        <dbReference type="SAM" id="MobiDB-lite"/>
    </source>
</evidence>
<feature type="compositionally biased region" description="Polar residues" evidence="1">
    <location>
        <begin position="580"/>
        <end position="597"/>
    </location>
</feature>
<protein>
    <submittedName>
        <fullName evidence="3">Uncharacterized protein</fullName>
    </submittedName>
</protein>
<evidence type="ECO:0000313" key="4">
    <source>
        <dbReference type="Proteomes" id="UP000320839"/>
    </source>
</evidence>
<organism evidence="3 4">
    <name type="scientific">Gimesia panareensis</name>
    <dbReference type="NCBI Taxonomy" id="2527978"/>
    <lineage>
        <taxon>Bacteria</taxon>
        <taxon>Pseudomonadati</taxon>
        <taxon>Planctomycetota</taxon>
        <taxon>Planctomycetia</taxon>
        <taxon>Planctomycetales</taxon>
        <taxon>Planctomycetaceae</taxon>
        <taxon>Gimesia</taxon>
    </lineage>
</organism>
<dbReference type="Proteomes" id="UP000320839">
    <property type="component" value="Chromosome"/>
</dbReference>
<sequence>MDKLKPLITHKFWIILFIALILPVVGWSMATGSLAKEIDERKTAIDKAFTDAQIQPNPPNDTWSSALREINKQKENYIGTSKKFVWEKQKELFVWPPSIQAELDKQKTPYRGTINNVALNLYRSAYKFEVMRAHKVVNPFDMREGTGTVDLKVQVLPHVPLSKWQTLPPTSEEMWNAQEDIWLTTSILEAIAKVNKGAANISEAPVRQITVLQLRGGTPGDDGSAPAGGGMEGMEGMDPEMMAGGGGMFGGGSGGSGGGGMTAGMEGGKAGGISVDVDMDLVKIFGNDVDGSAGGGDGGMSGEMPAEDMGMVGGLGGGSGGMGGSQNLKRYYNEEEELPYKTRAFYLKATIQSSKLPDLLASLSSMPWPTKIVRVQRASMFDDNMTPIVSNTGGGAMRGGMGGAGGAESFSADSGFGGNDFGPAGGGAGGFGFEAEAGGISGGLQPGAENRRLLDAALNDPELAVVTVAGLMTLYKPYVPPEGSEEAAQNDGNQQPAGQPGENPEGQQADPAATADTPATETPAAPGASQPAANGQETPGTAPGQPATPPAAQPGSNPAEPGANTNSPPAGQPAAGTQPDTNQPPQNATPSEPAGNQ</sequence>
<feature type="compositionally biased region" description="Low complexity" evidence="1">
    <location>
        <begin position="509"/>
        <end position="528"/>
    </location>
</feature>
<keyword evidence="2" id="KW-0472">Membrane</keyword>
<gene>
    <name evidence="3" type="ORF">Pan153_10310</name>
</gene>
<dbReference type="AlphaFoldDB" id="A0A518FJD9"/>
<keyword evidence="2" id="KW-0812">Transmembrane</keyword>
<dbReference type="EMBL" id="CP036317">
    <property type="protein sequence ID" value="QDV16403.1"/>
    <property type="molecule type" value="Genomic_DNA"/>
</dbReference>
<name>A0A518FJD9_9PLAN</name>
<feature type="compositionally biased region" description="Low complexity" evidence="1">
    <location>
        <begin position="568"/>
        <end position="579"/>
    </location>
</feature>
<dbReference type="OrthoDB" id="277244at2"/>
<keyword evidence="2" id="KW-1133">Transmembrane helix</keyword>
<accession>A0A518FJD9</accession>
<proteinExistence type="predicted"/>
<feature type="transmembrane region" description="Helical" evidence="2">
    <location>
        <begin position="12"/>
        <end position="30"/>
    </location>
</feature>